<feature type="domain" description="F5/8 type C" evidence="3">
    <location>
        <begin position="371"/>
        <end position="525"/>
    </location>
</feature>
<protein>
    <recommendedName>
        <fullName evidence="3">F5/8 type C domain-containing protein</fullName>
    </recommendedName>
</protein>
<feature type="domain" description="F5/8 type C" evidence="3">
    <location>
        <begin position="211"/>
        <end position="365"/>
    </location>
</feature>
<accession>A0A7M7P8U8</accession>
<feature type="domain" description="F5/8 type C" evidence="3">
    <location>
        <begin position="851"/>
        <end position="1005"/>
    </location>
</feature>
<feature type="signal peptide" evidence="2">
    <location>
        <begin position="1"/>
        <end position="38"/>
    </location>
</feature>
<organism evidence="4 5">
    <name type="scientific">Strongylocentrotus purpuratus</name>
    <name type="common">Purple sea urchin</name>
    <dbReference type="NCBI Taxonomy" id="7668"/>
    <lineage>
        <taxon>Eukaryota</taxon>
        <taxon>Metazoa</taxon>
        <taxon>Echinodermata</taxon>
        <taxon>Eleutherozoa</taxon>
        <taxon>Echinozoa</taxon>
        <taxon>Echinoidea</taxon>
        <taxon>Euechinoidea</taxon>
        <taxon>Echinacea</taxon>
        <taxon>Camarodonta</taxon>
        <taxon>Echinidea</taxon>
        <taxon>Strongylocentrotidae</taxon>
        <taxon>Strongylocentrotus</taxon>
    </lineage>
</organism>
<dbReference type="InterPro" id="IPR000421">
    <property type="entry name" value="FA58C"/>
</dbReference>
<dbReference type="PANTHER" id="PTHR24543:SF325">
    <property type="entry name" value="F5_8 TYPE C DOMAIN-CONTAINING PROTEIN"/>
    <property type="match status" value="1"/>
</dbReference>
<dbReference type="OMA" id="TMVEDYE"/>
<dbReference type="FunFam" id="2.60.120.260:FF:000016">
    <property type="entry name" value="Contactin-associated protein-like 4 isoform 1"/>
    <property type="match status" value="7"/>
</dbReference>
<dbReference type="Gene3D" id="2.60.120.260">
    <property type="entry name" value="Galactose-binding domain-like"/>
    <property type="match status" value="7"/>
</dbReference>
<feature type="domain" description="F5/8 type C" evidence="3">
    <location>
        <begin position="1011"/>
        <end position="1165"/>
    </location>
</feature>
<reference evidence="5" key="1">
    <citation type="submission" date="2015-02" db="EMBL/GenBank/DDBJ databases">
        <title>Genome sequencing for Strongylocentrotus purpuratus.</title>
        <authorList>
            <person name="Murali S."/>
            <person name="Liu Y."/>
            <person name="Vee V."/>
            <person name="English A."/>
            <person name="Wang M."/>
            <person name="Skinner E."/>
            <person name="Han Y."/>
            <person name="Muzny D.M."/>
            <person name="Worley K.C."/>
            <person name="Gibbs R.A."/>
        </authorList>
    </citation>
    <scope>NUCLEOTIDE SEQUENCE</scope>
</reference>
<dbReference type="KEGG" id="spu:585784"/>
<dbReference type="GeneID" id="585784"/>
<dbReference type="PROSITE" id="PS50022">
    <property type="entry name" value="FA58C_3"/>
    <property type="match status" value="7"/>
</dbReference>
<dbReference type="InterPro" id="IPR008979">
    <property type="entry name" value="Galactose-bd-like_sf"/>
</dbReference>
<dbReference type="InParanoid" id="A0A7M7P8U8"/>
<feature type="domain" description="F5/8 type C" evidence="3">
    <location>
        <begin position="691"/>
        <end position="845"/>
    </location>
</feature>
<name>A0A7M7P8U8_STRPU</name>
<evidence type="ECO:0000259" key="3">
    <source>
        <dbReference type="PROSITE" id="PS50022"/>
    </source>
</evidence>
<feature type="compositionally biased region" description="Polar residues" evidence="1">
    <location>
        <begin position="1167"/>
        <end position="1185"/>
    </location>
</feature>
<proteinExistence type="predicted"/>
<sequence length="1386" mass="154598">MFKTTLLASINSLFKMKSFFVITLVLFSCLCLVGVTQAVAVSKEGTQEEVAPVPGKIGIEDGRIGNSSLSASSCWDINHCVARSRLNQPEEGALRGAWSASRNDVNQWIQVDLSANFEVTGVITQGRNYSYEDWVTSFQISYSIDGQDWTMVEDYEEGPKIFPGNSDRDSLVENGISPPLTARFIRLHPVTWHRHISLRWELIGQGPVTFAPVPGKIGIEDGRIGTSSLSASSCWDINHCVARSRLNQPEEGALRGAWSASWNDVNQWIQVDLSATFEVTGVITQGRNYSYEDWVTSYQISYSIDGQDWTMVEDYEEGPKIFPGNSDRDSLVENGISPPVTARFIRLHPVTWHRHISLRWELIGQGPVTFAPVPGKIGIEDGRIGTSSLSASSCWDINHCVARSRLNQPEEGALRGAWSASRNDVNQWIQVDLSANFEVTGVITQGRNYSYEDWVTSFQISYSIDGQDWTMVEDYEEGPKIFPGNSDRDSLVENGISPPLTARFIRLHPVTWHRHISLRWELIGQGPVTFAPVPGKIGIEDGRIGTSSLSASSCWDINHCVARSRLNQPEEGALRGAWSASWNDVNQWIQVDLNANFEVTGVITQGRNYSYEDWVTSYQISYSIDGQDWTMVEDYEEGPKIFPGNSDRDSLVENGISPPVTARFIRLHPVTWHRHISLRWELIGQGPVTFAPVPGKIGIEDGRIGTSSLSASSCWDINHCVARSRLNQPEEGALRGAWSASRNDVNQWIQVDLSANFEVTGVITQGRNYSYEDWVTSFQISYSIDGQDWTMVEDYEEGPKIFPGNSDRDSLVENGISPPVTARFIRLHPVTWHRHISLRWELIGQGPVTFAPVPGKIGIEDGRIGTSSLSASSCWDINHCVARSRLNQPEEGALRGAWSASRNDVNQWIQVDLSATFEVTGVITQGRNYSYEDWVTSYQISYSIDGQDWTMVEDYEEGPKIFPGNSDRDSLVENGISPPVTARFIRLHPVTWHRHISLRWELIGQGPVTFAPVPGKIGIEDGRIGTSSLSASSCWDNNHCVARSRLNQPEEGALRGAWSASRNDVNQWIQVDLSATFEVTGVITQGRNYSYEDWVTSFQISYSIDGQDWTMVEDYEEGPKMFPGNSDRDSLVENGINPPVTARFIRLHPVTWHRHISLRWELIGQGPVTSQETPTSHSDETNPTESRGDAVVRPVGNMTSLPGVIYIRWGNDVCPEDAELIYSGSIGGAHFTQTGSGSNYLCMPDEPIYDEVETSEHADRALLYSSEYQVSGGPSRVQPMHDHTPTCAVCRAPSGRTSKLMIPARNVCPSQEWRLEYAGYLMAERYTHKRSEFVCVDREMVPKAGTLGNQDGVLLYMTEVRCQVGDGLDCGPYIDGYEITCAVCTI</sequence>
<dbReference type="Proteomes" id="UP000007110">
    <property type="component" value="Unassembled WGS sequence"/>
</dbReference>
<reference evidence="4" key="2">
    <citation type="submission" date="2021-01" db="UniProtKB">
        <authorList>
            <consortium name="EnsemblMetazoa"/>
        </authorList>
    </citation>
    <scope>IDENTIFICATION</scope>
</reference>
<dbReference type="PANTHER" id="PTHR24543">
    <property type="entry name" value="MULTICOPPER OXIDASE-RELATED"/>
    <property type="match status" value="1"/>
</dbReference>
<feature type="domain" description="F5/8 type C" evidence="3">
    <location>
        <begin position="51"/>
        <end position="205"/>
    </location>
</feature>
<dbReference type="RefSeq" id="XP_030847795.1">
    <property type="nucleotide sequence ID" value="XM_030991935.1"/>
</dbReference>
<keyword evidence="2" id="KW-0732">Signal</keyword>
<evidence type="ECO:0000313" key="5">
    <source>
        <dbReference type="Proteomes" id="UP000007110"/>
    </source>
</evidence>
<evidence type="ECO:0000256" key="2">
    <source>
        <dbReference type="SAM" id="SignalP"/>
    </source>
</evidence>
<dbReference type="PROSITE" id="PS51257">
    <property type="entry name" value="PROKAR_LIPOPROTEIN"/>
    <property type="match status" value="1"/>
</dbReference>
<dbReference type="PROSITE" id="PS01285">
    <property type="entry name" value="FA58C_1"/>
    <property type="match status" value="7"/>
</dbReference>
<dbReference type="CDD" id="cd00057">
    <property type="entry name" value="FA58C"/>
    <property type="match status" value="7"/>
</dbReference>
<keyword evidence="5" id="KW-1185">Reference proteome</keyword>
<dbReference type="SMART" id="SM00231">
    <property type="entry name" value="FA58C"/>
    <property type="match status" value="7"/>
</dbReference>
<dbReference type="EnsemblMetazoa" id="XM_030991935">
    <property type="protein sequence ID" value="XP_030847795"/>
    <property type="gene ID" value="LOC585784"/>
</dbReference>
<dbReference type="Pfam" id="PF00754">
    <property type="entry name" value="F5_F8_type_C"/>
    <property type="match status" value="7"/>
</dbReference>
<feature type="region of interest" description="Disordered" evidence="1">
    <location>
        <begin position="1167"/>
        <end position="1194"/>
    </location>
</feature>
<dbReference type="OrthoDB" id="10020461at2759"/>
<feature type="domain" description="F5/8 type C" evidence="3">
    <location>
        <begin position="531"/>
        <end position="685"/>
    </location>
</feature>
<evidence type="ECO:0000256" key="1">
    <source>
        <dbReference type="SAM" id="MobiDB-lite"/>
    </source>
</evidence>
<dbReference type="SUPFAM" id="SSF49785">
    <property type="entry name" value="Galactose-binding domain-like"/>
    <property type="match status" value="7"/>
</dbReference>
<feature type="chain" id="PRO_5029493770" description="F5/8 type C domain-containing protein" evidence="2">
    <location>
        <begin position="39"/>
        <end position="1386"/>
    </location>
</feature>
<evidence type="ECO:0000313" key="4">
    <source>
        <dbReference type="EnsemblMetazoa" id="XP_030847795"/>
    </source>
</evidence>